<feature type="transmembrane region" description="Helical" evidence="5">
    <location>
        <begin position="326"/>
        <end position="344"/>
    </location>
</feature>
<dbReference type="GO" id="GO:0016020">
    <property type="term" value="C:membrane"/>
    <property type="evidence" value="ECO:0007669"/>
    <property type="project" value="UniProtKB-SubCell"/>
</dbReference>
<feature type="domain" description="Integral membrane bound transporter" evidence="6">
    <location>
        <begin position="211"/>
        <end position="336"/>
    </location>
</feature>
<accession>A0A269ZCT3</accession>
<keyword evidence="3 5" id="KW-1133">Transmembrane helix</keyword>
<dbReference type="Pfam" id="PF13515">
    <property type="entry name" value="FUSC_2"/>
    <property type="match status" value="1"/>
</dbReference>
<dbReference type="Proteomes" id="UP000216867">
    <property type="component" value="Unassembled WGS sequence"/>
</dbReference>
<gene>
    <name evidence="7" type="ORF">B8X04_13255</name>
</gene>
<feature type="transmembrane region" description="Helical" evidence="5">
    <location>
        <begin position="295"/>
        <end position="314"/>
    </location>
</feature>
<evidence type="ECO:0000313" key="7">
    <source>
        <dbReference type="EMBL" id="PAK94746.1"/>
    </source>
</evidence>
<keyword evidence="2 5" id="KW-0812">Transmembrane</keyword>
<evidence type="ECO:0000313" key="8">
    <source>
        <dbReference type="Proteomes" id="UP000216867"/>
    </source>
</evidence>
<dbReference type="EMBL" id="NCWY01000012">
    <property type="protein sequence ID" value="PAK94746.1"/>
    <property type="molecule type" value="Genomic_DNA"/>
</dbReference>
<keyword evidence="4 5" id="KW-0472">Membrane</keyword>
<organism evidence="7 8">
    <name type="scientific">Brevibacterium casei</name>
    <dbReference type="NCBI Taxonomy" id="33889"/>
    <lineage>
        <taxon>Bacteria</taxon>
        <taxon>Bacillati</taxon>
        <taxon>Actinomycetota</taxon>
        <taxon>Actinomycetes</taxon>
        <taxon>Micrococcales</taxon>
        <taxon>Brevibacteriaceae</taxon>
        <taxon>Brevibacterium</taxon>
    </lineage>
</organism>
<name>A0A269ZCT3_9MICO</name>
<sequence>MAVGTTAMKRIIDYLRGTLRLEPGDDDRGAPIRVGLGVAIPSLVLLILGYEQFIIYAVFGAFCGMYGRGEPHQLRLIHQLQAAVLLLSGVVIGVMLATMDTPVWGLIGIEAFFAAVGSIIADRARMRPGGPFFAIFALGACASVEPLAPPWVSIGISVLAAAFAIAIGFLGWFRTRTWRPGSRRAITPLRSPHAPRMVRHAATYAVAVASAGILGTLIGLDHAYWAMASAAVPLAAAELPGRISRGVHRILGTFSGLILTALILWPDPSPVWLAIPVILLQFPTEYLMMRNYGFALTFFTPMILLMTQLAHPIPRSTLIIDRGIETLLGAVVGIAVVLIVGYFGRRRSAQSRTDDGLAEA</sequence>
<evidence type="ECO:0000256" key="2">
    <source>
        <dbReference type="ARBA" id="ARBA00022692"/>
    </source>
</evidence>
<dbReference type="InterPro" id="IPR049453">
    <property type="entry name" value="Memb_transporter_dom"/>
</dbReference>
<protein>
    <submittedName>
        <fullName evidence="7">FUSC family protein</fullName>
    </submittedName>
</protein>
<evidence type="ECO:0000256" key="5">
    <source>
        <dbReference type="SAM" id="Phobius"/>
    </source>
</evidence>
<dbReference type="AlphaFoldDB" id="A0A269ZCT3"/>
<evidence type="ECO:0000259" key="6">
    <source>
        <dbReference type="Pfam" id="PF13515"/>
    </source>
</evidence>
<comment type="caution">
    <text evidence="7">The sequence shown here is derived from an EMBL/GenBank/DDBJ whole genome shotgun (WGS) entry which is preliminary data.</text>
</comment>
<feature type="transmembrane region" description="Helical" evidence="5">
    <location>
        <begin position="154"/>
        <end position="173"/>
    </location>
</feature>
<feature type="transmembrane region" description="Helical" evidence="5">
    <location>
        <begin position="201"/>
        <end position="218"/>
    </location>
</feature>
<evidence type="ECO:0000256" key="1">
    <source>
        <dbReference type="ARBA" id="ARBA00004141"/>
    </source>
</evidence>
<reference evidence="7 8" key="1">
    <citation type="submission" date="2017-04" db="EMBL/GenBank/DDBJ databases">
        <title>Kefir bacterial isolates.</title>
        <authorList>
            <person name="Kim Y."/>
            <person name="Blasche S."/>
            <person name="Patil K.R."/>
        </authorList>
    </citation>
    <scope>NUCLEOTIDE SEQUENCE [LARGE SCALE GENOMIC DNA]</scope>
    <source>
        <strain evidence="7 8">OG2</strain>
    </source>
</reference>
<feature type="transmembrane region" description="Helical" evidence="5">
    <location>
        <begin position="76"/>
        <end position="97"/>
    </location>
</feature>
<feature type="transmembrane region" description="Helical" evidence="5">
    <location>
        <begin position="43"/>
        <end position="64"/>
    </location>
</feature>
<comment type="subcellular location">
    <subcellularLocation>
        <location evidence="1">Membrane</location>
        <topology evidence="1">Multi-pass membrane protein</topology>
    </subcellularLocation>
</comment>
<feature type="transmembrane region" description="Helical" evidence="5">
    <location>
        <begin position="103"/>
        <end position="120"/>
    </location>
</feature>
<evidence type="ECO:0000256" key="4">
    <source>
        <dbReference type="ARBA" id="ARBA00023136"/>
    </source>
</evidence>
<evidence type="ECO:0000256" key="3">
    <source>
        <dbReference type="ARBA" id="ARBA00022989"/>
    </source>
</evidence>
<proteinExistence type="predicted"/>